<dbReference type="CDD" id="cd01832">
    <property type="entry name" value="SGNH_hydrolase_like_1"/>
    <property type="match status" value="1"/>
</dbReference>
<sequence length="200" mass="22640">MKTYTYLALGDSYTIGESVDLDKNFPNQLAASLKNDSTLIEQPKIVAKTGWTTDELISAIKSTELKNKYDFVTLLIGVNNQYRGYDIEEYRLEFKQLIEIAINKAENNPQKVFVVSIPDYGVTPFAQNSDSEKIGNEIDQYNQIAQEITKSFNANYLDITPISRLAKTDNSLIADDGLHPSAKMYQLWVNDLVKQIKSLQ</sequence>
<comment type="caution">
    <text evidence="2">The sequence shown here is derived from an EMBL/GenBank/DDBJ whole genome shotgun (WGS) entry which is preliminary data.</text>
</comment>
<dbReference type="Proteomes" id="UP000078459">
    <property type="component" value="Unassembled WGS sequence"/>
</dbReference>
<feature type="domain" description="SGNH hydrolase-type esterase" evidence="1">
    <location>
        <begin position="8"/>
        <end position="187"/>
    </location>
</feature>
<dbReference type="AlphaFoldDB" id="A0A179DKD9"/>
<organism evidence="2 3">
    <name type="scientific">Pedobacter psychrophilus</name>
    <dbReference type="NCBI Taxonomy" id="1826909"/>
    <lineage>
        <taxon>Bacteria</taxon>
        <taxon>Pseudomonadati</taxon>
        <taxon>Bacteroidota</taxon>
        <taxon>Sphingobacteriia</taxon>
        <taxon>Sphingobacteriales</taxon>
        <taxon>Sphingobacteriaceae</taxon>
        <taxon>Pedobacter</taxon>
    </lineage>
</organism>
<reference evidence="2 3" key="1">
    <citation type="submission" date="2016-04" db="EMBL/GenBank/DDBJ databases">
        <authorList>
            <person name="Evans L.H."/>
            <person name="Alamgir A."/>
            <person name="Owens N."/>
            <person name="Weber N.D."/>
            <person name="Virtaneva K."/>
            <person name="Barbian K."/>
            <person name="Babar A."/>
            <person name="Rosenke K."/>
        </authorList>
    </citation>
    <scope>NUCLEOTIDE SEQUENCE [LARGE SCALE GENOMIC DNA]</scope>
    <source>
        <strain evidence="2 3">CCM 8644</strain>
    </source>
</reference>
<keyword evidence="3" id="KW-1185">Reference proteome</keyword>
<accession>A0A179DKD9</accession>
<dbReference type="InterPro" id="IPR036514">
    <property type="entry name" value="SGNH_hydro_sf"/>
</dbReference>
<dbReference type="SUPFAM" id="SSF52266">
    <property type="entry name" value="SGNH hydrolase"/>
    <property type="match status" value="1"/>
</dbReference>
<dbReference type="Gene3D" id="3.40.50.1110">
    <property type="entry name" value="SGNH hydrolase"/>
    <property type="match status" value="1"/>
</dbReference>
<dbReference type="GO" id="GO:0016788">
    <property type="term" value="F:hydrolase activity, acting on ester bonds"/>
    <property type="evidence" value="ECO:0007669"/>
    <property type="project" value="UniProtKB-ARBA"/>
</dbReference>
<gene>
    <name evidence="2" type="ORF">A5893_04625</name>
</gene>
<protein>
    <submittedName>
        <fullName evidence="2">Lysophospholipase</fullName>
    </submittedName>
</protein>
<dbReference type="EMBL" id="LWHJ01000022">
    <property type="protein sequence ID" value="OAQ40853.1"/>
    <property type="molecule type" value="Genomic_DNA"/>
</dbReference>
<evidence type="ECO:0000313" key="2">
    <source>
        <dbReference type="EMBL" id="OAQ40853.1"/>
    </source>
</evidence>
<evidence type="ECO:0000313" key="3">
    <source>
        <dbReference type="Proteomes" id="UP000078459"/>
    </source>
</evidence>
<evidence type="ECO:0000259" key="1">
    <source>
        <dbReference type="Pfam" id="PF13472"/>
    </source>
</evidence>
<name>A0A179DKD9_9SPHI</name>
<dbReference type="STRING" id="1826909.A5893_04625"/>
<dbReference type="Pfam" id="PF13472">
    <property type="entry name" value="Lipase_GDSL_2"/>
    <property type="match status" value="1"/>
</dbReference>
<dbReference type="InterPro" id="IPR013830">
    <property type="entry name" value="SGNH_hydro"/>
</dbReference>
<proteinExistence type="predicted"/>
<reference evidence="2 3" key="2">
    <citation type="submission" date="2016-06" db="EMBL/GenBank/DDBJ databases">
        <title>Pedobacter psychrophilus sp. nov., isolated from Antarctic fragmentary rock.</title>
        <authorList>
            <person name="Svec P."/>
        </authorList>
    </citation>
    <scope>NUCLEOTIDE SEQUENCE [LARGE SCALE GENOMIC DNA]</scope>
    <source>
        <strain evidence="2 3">CCM 8644</strain>
    </source>
</reference>